<evidence type="ECO:0000256" key="1">
    <source>
        <dbReference type="SAM" id="MobiDB-lite"/>
    </source>
</evidence>
<name>A0A3P3YJ81_PLABS</name>
<gene>
    <name evidence="2" type="ORF">PLBR_LOCUS7478</name>
</gene>
<reference evidence="2 3" key="1">
    <citation type="submission" date="2018-03" db="EMBL/GenBank/DDBJ databases">
        <authorList>
            <person name="Fogelqvist J."/>
        </authorList>
    </citation>
    <scope>NUCLEOTIDE SEQUENCE [LARGE SCALE GENOMIC DNA]</scope>
</reference>
<evidence type="ECO:0000313" key="3">
    <source>
        <dbReference type="Proteomes" id="UP000290189"/>
    </source>
</evidence>
<evidence type="ECO:0000313" key="2">
    <source>
        <dbReference type="EMBL" id="SPR00263.1"/>
    </source>
</evidence>
<dbReference type="AlphaFoldDB" id="A0A3P3YJ81"/>
<sequence length="200" mass="21764">MPSATSSSAGADQAGRGGAFRARPVSRGLYAPFKLEESSFQPTRSVSPMALRRSRAAKKATHAGDDLAPPPPPSFRARPLPTFVKRRASSSSAAAATTLSKENIGRQGGDANRRRSDGSAKTLNATVPAPFHLRCDAMMASRKAAASERMARRQQAEQERLKQERDERKAKEAELLDDLDRNMFKARPVPKFMACRTPAK</sequence>
<geneLocation type="mitochondrion" evidence="2"/>
<feature type="region of interest" description="Disordered" evidence="1">
    <location>
        <begin position="142"/>
        <end position="174"/>
    </location>
</feature>
<organism evidence="2 3">
    <name type="scientific">Plasmodiophora brassicae</name>
    <name type="common">Clubroot disease agent</name>
    <dbReference type="NCBI Taxonomy" id="37360"/>
    <lineage>
        <taxon>Eukaryota</taxon>
        <taxon>Sar</taxon>
        <taxon>Rhizaria</taxon>
        <taxon>Endomyxa</taxon>
        <taxon>Phytomyxea</taxon>
        <taxon>Plasmodiophorida</taxon>
        <taxon>Plasmodiophoridae</taxon>
        <taxon>Plasmodiophora</taxon>
    </lineage>
</organism>
<dbReference type="EMBL" id="OVEO01000013">
    <property type="protein sequence ID" value="SPR00263.1"/>
    <property type="molecule type" value="Genomic_DNA"/>
</dbReference>
<feature type="compositionally biased region" description="Polar residues" evidence="1">
    <location>
        <begin position="1"/>
        <end position="10"/>
    </location>
</feature>
<feature type="compositionally biased region" description="Basic and acidic residues" evidence="1">
    <location>
        <begin position="145"/>
        <end position="174"/>
    </location>
</feature>
<dbReference type="Proteomes" id="UP000290189">
    <property type="component" value="Unassembled WGS sequence"/>
</dbReference>
<feature type="compositionally biased region" description="Basic residues" evidence="1">
    <location>
        <begin position="52"/>
        <end position="61"/>
    </location>
</feature>
<protein>
    <submittedName>
        <fullName evidence="2">Uncharacterized protein</fullName>
    </submittedName>
</protein>
<feature type="region of interest" description="Disordered" evidence="1">
    <location>
        <begin position="1"/>
        <end position="125"/>
    </location>
</feature>
<keyword evidence="2" id="KW-0496">Mitochondrion</keyword>
<accession>A0A3P3YJ81</accession>
<proteinExistence type="predicted"/>